<dbReference type="GO" id="GO:0003677">
    <property type="term" value="F:DNA binding"/>
    <property type="evidence" value="ECO:0007669"/>
    <property type="project" value="UniProtKB-KW"/>
</dbReference>
<dbReference type="OrthoDB" id="39175at2759"/>
<dbReference type="HOGENOM" id="CLU_016058_1_0_1"/>
<dbReference type="EMBL" id="JH650969">
    <property type="protein sequence ID" value="EXA51261.1"/>
    <property type="molecule type" value="Genomic_DNA"/>
</dbReference>
<evidence type="ECO:0000256" key="4">
    <source>
        <dbReference type="ARBA" id="ARBA00023125"/>
    </source>
</evidence>
<dbReference type="Pfam" id="PF04082">
    <property type="entry name" value="Fungal_trans"/>
    <property type="match status" value="1"/>
</dbReference>
<gene>
    <name evidence="9" type="ORF">FOVG_03725</name>
</gene>
<sequence length="759" mass="84582">MACKGCRARKIKCDSARPTCQNCRLRASHCTYVGERRIRRFTDVGNDNNLSLISRNSRRRSSFTFINTCGSTTRSPLQQSTPSLVAESENLENNQMLDETQHSASSGPPVAHDVNPEKAESSSSDTLVDRILNSHGGLESSALRSPVVWMRADDGDEYTGPSSGISAISDVGLDWIRNNVPESDALCQTIQEIRNGLLSHLRRPKCIPSESPLMREVGFRARHISQEHVTRYVDAYFSEVQTIFPILDRETFQNQLEELGTDPTCSPSSWMTLLNAVLASGCRAVLSDETAEAFRQSGGESWYYFQNALSYEADIIHRATDLMAVQAMAVLTVYAQGLSSPQRLEYTLCSIAARLAQGIALNLQPGPGWNLSEEEIRHRNRTFWVIYVLDKTIALRCGRPCMIQDDEVSCDFPHGVHLDLAQRPNSQVPGQDHDFNFFLSFAKLARMCGTISRRLYSATALTLSYASLSNDRDRITYDLGRWRESIPEDIQPGKPFGRISDTRGLSHIQLLVLHSTYHYALCATNRRFAPLFAQGAFDIRESRACETISKQMEAARSMILLIKHLDVESFTPAWLCFYYPFTALSTIFVNVVLEPSSETVNSDIALMEVVVGFFGRLEYITSGIAAFTKTREFVRQARAVIGQPSPLKPVSLQADSIINAEVPMEERTNAQGTVTTSVVEMHHFQFGSAGGTLDSATQREQSVVDASYQEATKENHNKEAEIDARLLYTDMLRVLDSSVGEVPSNSWLGNWAATPSPNF</sequence>
<evidence type="ECO:0000259" key="8">
    <source>
        <dbReference type="PROSITE" id="PS50048"/>
    </source>
</evidence>
<dbReference type="SMART" id="SM00906">
    <property type="entry name" value="Fungal_trans"/>
    <property type="match status" value="1"/>
</dbReference>
<dbReference type="InterPro" id="IPR001138">
    <property type="entry name" value="Zn2Cys6_DnaBD"/>
</dbReference>
<dbReference type="AlphaFoldDB" id="W9Q7N6"/>
<evidence type="ECO:0000256" key="1">
    <source>
        <dbReference type="ARBA" id="ARBA00004123"/>
    </source>
</evidence>
<dbReference type="GO" id="GO:0008270">
    <property type="term" value="F:zinc ion binding"/>
    <property type="evidence" value="ECO:0007669"/>
    <property type="project" value="InterPro"/>
</dbReference>
<reference evidence="9" key="1">
    <citation type="submission" date="2011-10" db="EMBL/GenBank/DDBJ databases">
        <title>The Genome Sequence of Fusarium oxysporum HDV247.</title>
        <authorList>
            <consortium name="The Broad Institute Genome Sequencing Platform"/>
            <person name="Ma L.-J."/>
            <person name="Gale L.R."/>
            <person name="Schwartz D.C."/>
            <person name="Zhou S."/>
            <person name="Corby-Kistler H."/>
            <person name="Young S.K."/>
            <person name="Zeng Q."/>
            <person name="Gargeya S."/>
            <person name="Fitzgerald M."/>
            <person name="Haas B."/>
            <person name="Abouelleil A."/>
            <person name="Alvarado L."/>
            <person name="Arachchi H.M."/>
            <person name="Berlin A."/>
            <person name="Brown A."/>
            <person name="Chapman S.B."/>
            <person name="Chen Z."/>
            <person name="Dunbar C."/>
            <person name="Freedman E."/>
            <person name="Gearin G."/>
            <person name="Goldberg J."/>
            <person name="Griggs A."/>
            <person name="Gujja S."/>
            <person name="Heiman D."/>
            <person name="Howarth C."/>
            <person name="Larson L."/>
            <person name="Lui A."/>
            <person name="MacDonald P.J.P."/>
            <person name="Montmayeur A."/>
            <person name="Murphy C."/>
            <person name="Neiman D."/>
            <person name="Pearson M."/>
            <person name="Priest M."/>
            <person name="Roberts A."/>
            <person name="Saif S."/>
            <person name="Shea T."/>
            <person name="Shenoy N."/>
            <person name="Sisk P."/>
            <person name="Stolte C."/>
            <person name="Sykes S."/>
            <person name="Wortman J."/>
            <person name="Nusbaum C."/>
            <person name="Birren B."/>
        </authorList>
    </citation>
    <scope>NUCLEOTIDE SEQUENCE [LARGE SCALE GENOMIC DNA]</scope>
    <source>
        <strain evidence="9">HDV247</strain>
    </source>
</reference>
<evidence type="ECO:0000256" key="6">
    <source>
        <dbReference type="ARBA" id="ARBA00023242"/>
    </source>
</evidence>
<keyword evidence="5" id="KW-0804">Transcription</keyword>
<evidence type="ECO:0000256" key="5">
    <source>
        <dbReference type="ARBA" id="ARBA00023163"/>
    </source>
</evidence>
<dbReference type="PROSITE" id="PS00463">
    <property type="entry name" value="ZN2_CY6_FUNGAL_1"/>
    <property type="match status" value="1"/>
</dbReference>
<reference evidence="9" key="2">
    <citation type="submission" date="2012-05" db="EMBL/GenBank/DDBJ databases">
        <title>Annotation of the Genome Sequence of Fusarium oxysporum HDV247.</title>
        <authorList>
            <consortium name="The Broad Institute Genomics Platform"/>
            <person name="Ma L.-J."/>
            <person name="Corby-Kistler H."/>
            <person name="Broz K."/>
            <person name="Gale L.R."/>
            <person name="Jonkers W."/>
            <person name="O'Donnell K."/>
            <person name="Ploetz R."/>
            <person name="Steinberg C."/>
            <person name="Schwartz D.C."/>
            <person name="VanEtten H."/>
            <person name="Zhou S."/>
            <person name="Young S.K."/>
            <person name="Zeng Q."/>
            <person name="Gargeya S."/>
            <person name="Fitzgerald M."/>
            <person name="Abouelleil A."/>
            <person name="Alvarado L."/>
            <person name="Chapman S.B."/>
            <person name="Gainer-Dewar J."/>
            <person name="Goldberg J."/>
            <person name="Griggs A."/>
            <person name="Gujja S."/>
            <person name="Hansen M."/>
            <person name="Howarth C."/>
            <person name="Imamovic A."/>
            <person name="Ireland A."/>
            <person name="Larimer J."/>
            <person name="McCowan C."/>
            <person name="Murphy C."/>
            <person name="Pearson M."/>
            <person name="Poon T.W."/>
            <person name="Priest M."/>
            <person name="Roberts A."/>
            <person name="Saif S."/>
            <person name="Shea T."/>
            <person name="Sykes S."/>
            <person name="Wortman J."/>
            <person name="Nusbaum C."/>
            <person name="Birren B."/>
        </authorList>
    </citation>
    <scope>NUCLEOTIDE SEQUENCE</scope>
    <source>
        <strain evidence="9">HDV247</strain>
    </source>
</reference>
<organism evidence="9">
    <name type="scientific">Fusarium oxysporum f. sp. pisi HDV247</name>
    <dbReference type="NCBI Taxonomy" id="1080344"/>
    <lineage>
        <taxon>Eukaryota</taxon>
        <taxon>Fungi</taxon>
        <taxon>Dikarya</taxon>
        <taxon>Ascomycota</taxon>
        <taxon>Pezizomycotina</taxon>
        <taxon>Sordariomycetes</taxon>
        <taxon>Hypocreomycetidae</taxon>
        <taxon>Hypocreales</taxon>
        <taxon>Nectriaceae</taxon>
        <taxon>Fusarium</taxon>
        <taxon>Fusarium oxysporum species complex</taxon>
    </lineage>
</organism>
<keyword evidence="6" id="KW-0539">Nucleus</keyword>
<keyword evidence="3" id="KW-0805">Transcription regulation</keyword>
<name>W9Q7N6_FUSOX</name>
<dbReference type="PROSITE" id="PS50048">
    <property type="entry name" value="ZN2_CY6_FUNGAL_2"/>
    <property type="match status" value="1"/>
</dbReference>
<dbReference type="PANTHER" id="PTHR46910">
    <property type="entry name" value="TRANSCRIPTION FACTOR PDR1"/>
    <property type="match status" value="1"/>
</dbReference>
<dbReference type="GO" id="GO:0005634">
    <property type="term" value="C:nucleus"/>
    <property type="evidence" value="ECO:0007669"/>
    <property type="project" value="UniProtKB-SubCell"/>
</dbReference>
<protein>
    <recommendedName>
        <fullName evidence="8">Zn(2)-C6 fungal-type domain-containing protein</fullName>
    </recommendedName>
</protein>
<dbReference type="InterPro" id="IPR050987">
    <property type="entry name" value="AtrR-like"/>
</dbReference>
<dbReference type="CDD" id="cd12148">
    <property type="entry name" value="fungal_TF_MHR"/>
    <property type="match status" value="1"/>
</dbReference>
<dbReference type="Pfam" id="PF00172">
    <property type="entry name" value="Zn_clus"/>
    <property type="match status" value="1"/>
</dbReference>
<dbReference type="SMART" id="SM00066">
    <property type="entry name" value="GAL4"/>
    <property type="match status" value="1"/>
</dbReference>
<evidence type="ECO:0000256" key="2">
    <source>
        <dbReference type="ARBA" id="ARBA00022723"/>
    </source>
</evidence>
<feature type="domain" description="Zn(2)-C6 fungal-type" evidence="8">
    <location>
        <begin position="2"/>
        <end position="32"/>
    </location>
</feature>
<dbReference type="InterPro" id="IPR007219">
    <property type="entry name" value="XnlR_reg_dom"/>
</dbReference>
<evidence type="ECO:0000256" key="3">
    <source>
        <dbReference type="ARBA" id="ARBA00023015"/>
    </source>
</evidence>
<keyword evidence="4" id="KW-0238">DNA-binding</keyword>
<feature type="region of interest" description="Disordered" evidence="7">
    <location>
        <begin position="98"/>
        <end position="125"/>
    </location>
</feature>
<evidence type="ECO:0000256" key="7">
    <source>
        <dbReference type="SAM" id="MobiDB-lite"/>
    </source>
</evidence>
<comment type="subcellular location">
    <subcellularLocation>
        <location evidence="1">Nucleus</location>
    </subcellularLocation>
</comment>
<proteinExistence type="predicted"/>
<dbReference type="InterPro" id="IPR036864">
    <property type="entry name" value="Zn2-C6_fun-type_DNA-bd_sf"/>
</dbReference>
<keyword evidence="2" id="KW-0479">Metal-binding</keyword>
<dbReference type="Gene3D" id="4.10.240.10">
    <property type="entry name" value="Zn(2)-C6 fungal-type DNA-binding domain"/>
    <property type="match status" value="1"/>
</dbReference>
<dbReference type="SUPFAM" id="SSF57701">
    <property type="entry name" value="Zn2/Cys6 DNA-binding domain"/>
    <property type="match status" value="1"/>
</dbReference>
<accession>W9Q7N6</accession>
<dbReference type="PANTHER" id="PTHR46910:SF37">
    <property type="entry name" value="ZN(II)2CYS6 TRANSCRIPTION FACTOR (EUROFUNG)"/>
    <property type="match status" value="1"/>
</dbReference>
<dbReference type="Proteomes" id="UP000030751">
    <property type="component" value="Unassembled WGS sequence"/>
</dbReference>
<dbReference type="CDD" id="cd00067">
    <property type="entry name" value="GAL4"/>
    <property type="match status" value="1"/>
</dbReference>
<dbReference type="GO" id="GO:0000981">
    <property type="term" value="F:DNA-binding transcription factor activity, RNA polymerase II-specific"/>
    <property type="evidence" value="ECO:0007669"/>
    <property type="project" value="InterPro"/>
</dbReference>
<dbReference type="GO" id="GO:0006351">
    <property type="term" value="P:DNA-templated transcription"/>
    <property type="evidence" value="ECO:0007669"/>
    <property type="project" value="InterPro"/>
</dbReference>
<evidence type="ECO:0000313" key="9">
    <source>
        <dbReference type="EMBL" id="EXA51261.1"/>
    </source>
</evidence>